<dbReference type="Gene3D" id="3.40.830.10">
    <property type="entry name" value="LigB-like"/>
    <property type="match status" value="1"/>
</dbReference>
<dbReference type="InterPro" id="IPR002737">
    <property type="entry name" value="MEMO1_fam"/>
</dbReference>
<dbReference type="AlphaFoldDB" id="A0A1F6TX85"/>
<organism evidence="3 4">
    <name type="scientific">Candidatus Muproteobacteria bacterium RIFCSPLOWO2_01_FULL_60_18</name>
    <dbReference type="NCBI Taxonomy" id="1817768"/>
    <lineage>
        <taxon>Bacteria</taxon>
        <taxon>Pseudomonadati</taxon>
        <taxon>Pseudomonadota</taxon>
        <taxon>Candidatus Muproteobacteria</taxon>
    </lineage>
</organism>
<dbReference type="STRING" id="1817768.A3A87_05345"/>
<evidence type="ECO:0000256" key="2">
    <source>
        <dbReference type="HAMAP-Rule" id="MF_00055"/>
    </source>
</evidence>
<reference evidence="3 4" key="1">
    <citation type="journal article" date="2016" name="Nat. Commun.">
        <title>Thousands of microbial genomes shed light on interconnected biogeochemical processes in an aquifer system.</title>
        <authorList>
            <person name="Anantharaman K."/>
            <person name="Brown C.T."/>
            <person name="Hug L.A."/>
            <person name="Sharon I."/>
            <person name="Castelle C.J."/>
            <person name="Probst A.J."/>
            <person name="Thomas B.C."/>
            <person name="Singh A."/>
            <person name="Wilkins M.J."/>
            <person name="Karaoz U."/>
            <person name="Brodie E.L."/>
            <person name="Williams K.H."/>
            <person name="Hubbard S.S."/>
            <person name="Banfield J.F."/>
        </authorList>
    </citation>
    <scope>NUCLEOTIDE SEQUENCE [LARGE SCALE GENOMIC DNA]</scope>
</reference>
<dbReference type="Proteomes" id="UP000179037">
    <property type="component" value="Unassembled WGS sequence"/>
</dbReference>
<dbReference type="Pfam" id="PF01875">
    <property type="entry name" value="Memo"/>
    <property type="match status" value="1"/>
</dbReference>
<gene>
    <name evidence="3" type="ORF">A3A87_05345</name>
</gene>
<comment type="caution">
    <text evidence="3">The sequence shown here is derived from an EMBL/GenBank/DDBJ whole genome shotgun (WGS) entry which is preliminary data.</text>
</comment>
<evidence type="ECO:0000313" key="3">
    <source>
        <dbReference type="EMBL" id="OGI49706.1"/>
    </source>
</evidence>
<dbReference type="HAMAP" id="MF_00055">
    <property type="entry name" value="MEMO1"/>
    <property type="match status" value="1"/>
</dbReference>
<evidence type="ECO:0000313" key="4">
    <source>
        <dbReference type="Proteomes" id="UP000179037"/>
    </source>
</evidence>
<evidence type="ECO:0000256" key="1">
    <source>
        <dbReference type="ARBA" id="ARBA00006315"/>
    </source>
</evidence>
<dbReference type="PANTHER" id="PTHR11060:SF0">
    <property type="entry name" value="PROTEIN MEMO1"/>
    <property type="match status" value="1"/>
</dbReference>
<accession>A0A1F6TX85</accession>
<proteinExistence type="inferred from homology"/>
<sequence length="261" mass="28197">MMSVRNPAVAGLFYPDNPRELHALVANYLAAVSASGVVPKAIIAPHAGYIYSGPIAASAYARIKPARGRIARVVLLGPAHRVGFRGLALSSADYFQTPLGRITVDHEAVNKISRLPQVRVMDAAHAQEHSLEVHLPFLQEVLGEFSLVPLVVGDAGPEEVAEVLDALWGGPETLIVISSDLSHYHDYKTAQKLDRATSQAIEQLRPEDIQYDHACGRNPVNGLLRVAQKLGLKAKTIDLRNSGDTAGSHDRVVGYGAYIFE</sequence>
<dbReference type="CDD" id="cd07361">
    <property type="entry name" value="MEMO_like"/>
    <property type="match status" value="1"/>
</dbReference>
<dbReference type="NCBIfam" id="TIGR04336">
    <property type="entry name" value="AmmeMemoSam_B"/>
    <property type="match status" value="1"/>
</dbReference>
<dbReference type="PANTHER" id="PTHR11060">
    <property type="entry name" value="PROTEIN MEMO1"/>
    <property type="match status" value="1"/>
</dbReference>
<protein>
    <recommendedName>
        <fullName evidence="2">MEMO1 family protein A3A87_05345</fullName>
    </recommendedName>
</protein>
<comment type="similarity">
    <text evidence="1 2">Belongs to the MEMO1 family.</text>
</comment>
<dbReference type="EMBL" id="MFTC01000091">
    <property type="protein sequence ID" value="OGI49706.1"/>
    <property type="molecule type" value="Genomic_DNA"/>
</dbReference>
<name>A0A1F6TX85_9PROT</name>